<evidence type="ECO:0000259" key="1">
    <source>
        <dbReference type="PROSITE" id="PS50042"/>
    </source>
</evidence>
<dbReference type="InterPro" id="IPR000595">
    <property type="entry name" value="cNMP-bd_dom"/>
</dbReference>
<dbReference type="CDD" id="cd00038">
    <property type="entry name" value="CAP_ED"/>
    <property type="match status" value="1"/>
</dbReference>
<dbReference type="Gene3D" id="2.60.120.10">
    <property type="entry name" value="Jelly Rolls"/>
    <property type="match status" value="1"/>
</dbReference>
<dbReference type="InterPro" id="IPR018490">
    <property type="entry name" value="cNMP-bd_dom_sf"/>
</dbReference>
<gene>
    <name evidence="2" type="ORF">D7Z94_09630</name>
</gene>
<dbReference type="Pfam" id="PF00027">
    <property type="entry name" value="cNMP_binding"/>
    <property type="match status" value="1"/>
</dbReference>
<dbReference type="AlphaFoldDB" id="A0A3B0C6E3"/>
<dbReference type="SUPFAM" id="SSF51206">
    <property type="entry name" value="cAMP-binding domain-like"/>
    <property type="match status" value="1"/>
</dbReference>
<sequence length="203" mass="23784">MYLYLIHFVNLPIMETLKDTLLQLSSFSDQEVEDIISHFKPVTLKKKGRFLTNGRVCRQIAYVEKGSLIYLQTSPEGDHIAIDFAFEGEFVAYLQSFLTETPADIDIIANEPTHLLVISKERLYHLYEKYSKMERIGRLLLEEGLMKMAKGRTIFQTMDNRERYLYVMKHSSKILERIPQYHIATYLGIKPESLSRIRRSLTQ</sequence>
<organism evidence="2 3">
    <name type="scientific">Ulvibacterium marinum</name>
    <dbReference type="NCBI Taxonomy" id="2419782"/>
    <lineage>
        <taxon>Bacteria</taxon>
        <taxon>Pseudomonadati</taxon>
        <taxon>Bacteroidota</taxon>
        <taxon>Flavobacteriia</taxon>
        <taxon>Flavobacteriales</taxon>
        <taxon>Flavobacteriaceae</taxon>
        <taxon>Ulvibacterium</taxon>
    </lineage>
</organism>
<evidence type="ECO:0000313" key="3">
    <source>
        <dbReference type="Proteomes" id="UP000276603"/>
    </source>
</evidence>
<feature type="domain" description="Cyclic nucleotide-binding" evidence="1">
    <location>
        <begin position="23"/>
        <end position="135"/>
    </location>
</feature>
<dbReference type="Proteomes" id="UP000276603">
    <property type="component" value="Unassembled WGS sequence"/>
</dbReference>
<evidence type="ECO:0000313" key="2">
    <source>
        <dbReference type="EMBL" id="RKN81192.1"/>
    </source>
</evidence>
<protein>
    <submittedName>
        <fullName evidence="2">Crp/Fnr family transcriptional regulator</fullName>
    </submittedName>
</protein>
<proteinExistence type="predicted"/>
<reference evidence="2 3" key="1">
    <citation type="submission" date="2018-10" db="EMBL/GenBank/DDBJ databases">
        <title>Ulvibacterium marinum gen. nov., sp. nov., a novel marine bacterium of the family Flavobacteriaceae, isolated from a culture of the green alga Ulva prolifera.</title>
        <authorList>
            <person name="Zhang Z."/>
        </authorList>
    </citation>
    <scope>NUCLEOTIDE SEQUENCE [LARGE SCALE GENOMIC DNA]</scope>
    <source>
        <strain evidence="2 3">CCMM003</strain>
    </source>
</reference>
<dbReference type="PROSITE" id="PS50042">
    <property type="entry name" value="CNMP_BINDING_3"/>
    <property type="match status" value="1"/>
</dbReference>
<dbReference type="InterPro" id="IPR014710">
    <property type="entry name" value="RmlC-like_jellyroll"/>
</dbReference>
<keyword evidence="3" id="KW-1185">Reference proteome</keyword>
<accession>A0A3B0C6E3</accession>
<comment type="caution">
    <text evidence="2">The sequence shown here is derived from an EMBL/GenBank/DDBJ whole genome shotgun (WGS) entry which is preliminary data.</text>
</comment>
<dbReference type="EMBL" id="RBCJ01000002">
    <property type="protein sequence ID" value="RKN81192.1"/>
    <property type="molecule type" value="Genomic_DNA"/>
</dbReference>
<name>A0A3B0C6E3_9FLAO</name>